<proteinExistence type="predicted"/>
<evidence type="ECO:0000313" key="3">
    <source>
        <dbReference type="Proteomes" id="UP000193719"/>
    </source>
</evidence>
<gene>
    <name evidence="2" type="ORF">BCR36DRAFT_452768</name>
</gene>
<dbReference type="Gene3D" id="1.20.1050.10">
    <property type="match status" value="1"/>
</dbReference>
<name>A0A1Y1V6D2_9FUNG</name>
<protein>
    <recommendedName>
        <fullName evidence="1">GST N-terminal domain-containing protein</fullName>
    </recommendedName>
</protein>
<keyword evidence="3" id="KW-1185">Reference proteome</keyword>
<dbReference type="Gene3D" id="3.40.30.10">
    <property type="entry name" value="Glutaredoxin"/>
    <property type="match status" value="1"/>
</dbReference>
<evidence type="ECO:0000259" key="1">
    <source>
        <dbReference type="PROSITE" id="PS50404"/>
    </source>
</evidence>
<organism evidence="2 3">
    <name type="scientific">Piromyces finnis</name>
    <dbReference type="NCBI Taxonomy" id="1754191"/>
    <lineage>
        <taxon>Eukaryota</taxon>
        <taxon>Fungi</taxon>
        <taxon>Fungi incertae sedis</taxon>
        <taxon>Chytridiomycota</taxon>
        <taxon>Chytridiomycota incertae sedis</taxon>
        <taxon>Neocallimastigomycetes</taxon>
        <taxon>Neocallimastigales</taxon>
        <taxon>Neocallimastigaceae</taxon>
        <taxon>Piromyces</taxon>
    </lineage>
</organism>
<evidence type="ECO:0000313" key="2">
    <source>
        <dbReference type="EMBL" id="ORX48190.1"/>
    </source>
</evidence>
<reference evidence="2 3" key="2">
    <citation type="submission" date="2016-08" db="EMBL/GenBank/DDBJ databases">
        <title>Pervasive Adenine N6-methylation of Active Genes in Fungi.</title>
        <authorList>
            <consortium name="DOE Joint Genome Institute"/>
            <person name="Mondo S.J."/>
            <person name="Dannebaum R.O."/>
            <person name="Kuo R.C."/>
            <person name="Labutti K."/>
            <person name="Haridas S."/>
            <person name="Kuo A."/>
            <person name="Salamov A."/>
            <person name="Ahrendt S.R."/>
            <person name="Lipzen A."/>
            <person name="Sullivan W."/>
            <person name="Andreopoulos W.B."/>
            <person name="Clum A."/>
            <person name="Lindquist E."/>
            <person name="Daum C."/>
            <person name="Ramamoorthy G.K."/>
            <person name="Gryganskyi A."/>
            <person name="Culley D."/>
            <person name="Magnuson J.K."/>
            <person name="James T.Y."/>
            <person name="O'Malley M.A."/>
            <person name="Stajich J.E."/>
            <person name="Spatafora J.W."/>
            <person name="Visel A."/>
            <person name="Grigoriev I.V."/>
        </authorList>
    </citation>
    <scope>NUCLEOTIDE SEQUENCE [LARGE SCALE GENOMIC DNA]</scope>
    <source>
        <strain evidence="3">finn</strain>
    </source>
</reference>
<comment type="caution">
    <text evidence="2">The sequence shown here is derived from an EMBL/GenBank/DDBJ whole genome shotgun (WGS) entry which is preliminary data.</text>
</comment>
<dbReference type="Proteomes" id="UP000193719">
    <property type="component" value="Unassembled WGS sequence"/>
</dbReference>
<sequence length="79" mass="9076">IEYECKEIPSLDYWVKNEKPNRDKYPSYQVSVESMDGKFIAQQDAILRTFASAKGYYGKNEEEQSKIGMMTGGVEDARI</sequence>
<dbReference type="AlphaFoldDB" id="A0A1Y1V6D2"/>
<reference evidence="2 3" key="1">
    <citation type="submission" date="2016-08" db="EMBL/GenBank/DDBJ databases">
        <title>Genomes of anaerobic fungi encode conserved fungal cellulosomes for biomass hydrolysis.</title>
        <authorList>
            <consortium name="DOE Joint Genome Institute"/>
            <person name="Haitjema C.H."/>
            <person name="Gilmore S.P."/>
            <person name="Henske J.K."/>
            <person name="Solomon K.V."/>
            <person name="De Groot R."/>
            <person name="Kuo A."/>
            <person name="Mondo S.J."/>
            <person name="Salamov A.A."/>
            <person name="Labutti K."/>
            <person name="Zhao Z."/>
            <person name="Chiniquy J."/>
            <person name="Barry K."/>
            <person name="Brewer H.M."/>
            <person name="Purvine S.O."/>
            <person name="Wright A.T."/>
            <person name="Boxma B."/>
            <person name="Van Alen T."/>
            <person name="Hackstein J.H."/>
            <person name="Baker S.E."/>
            <person name="Grigoriev I.V."/>
            <person name="O'Malley M.A."/>
        </authorList>
    </citation>
    <scope>NUCLEOTIDE SEQUENCE [LARGE SCALE GENOMIC DNA]</scope>
    <source>
        <strain evidence="3">finn</strain>
    </source>
</reference>
<dbReference type="InterPro" id="IPR004045">
    <property type="entry name" value="Glutathione_S-Trfase_N"/>
</dbReference>
<dbReference type="OrthoDB" id="414243at2759"/>
<dbReference type="PROSITE" id="PS50404">
    <property type="entry name" value="GST_NTER"/>
    <property type="match status" value="1"/>
</dbReference>
<dbReference type="EMBL" id="MCFH01000028">
    <property type="protein sequence ID" value="ORX48190.1"/>
    <property type="molecule type" value="Genomic_DNA"/>
</dbReference>
<accession>A0A1Y1V6D2</accession>
<feature type="non-terminal residue" evidence="2">
    <location>
        <position position="1"/>
    </location>
</feature>
<feature type="domain" description="GST N-terminal" evidence="1">
    <location>
        <begin position="1"/>
        <end position="58"/>
    </location>
</feature>